<dbReference type="GO" id="GO:0000272">
    <property type="term" value="P:polysaccharide catabolic process"/>
    <property type="evidence" value="ECO:0007669"/>
    <property type="project" value="UniProtKB-KW"/>
</dbReference>
<dbReference type="Gene3D" id="3.20.20.80">
    <property type="entry name" value="Glycosidases"/>
    <property type="match status" value="1"/>
</dbReference>
<dbReference type="InterPro" id="IPR044846">
    <property type="entry name" value="GH10"/>
</dbReference>
<evidence type="ECO:0000256" key="3">
    <source>
        <dbReference type="ARBA" id="ARBA00023326"/>
    </source>
</evidence>
<dbReference type="Proteomes" id="UP000092967">
    <property type="component" value="Chromosome"/>
</dbReference>
<keyword evidence="4" id="KW-0732">Signal</keyword>
<name>A0A1B1Y7A2_9FLAO</name>
<feature type="signal peptide" evidence="4">
    <location>
        <begin position="1"/>
        <end position="20"/>
    </location>
</feature>
<keyword evidence="3" id="KW-0624">Polysaccharide degradation</keyword>
<evidence type="ECO:0000313" key="7">
    <source>
        <dbReference type="Proteomes" id="UP000092967"/>
    </source>
</evidence>
<sequence length="584" mass="67434">MMHFKSLLLLLSLGVSSVFSQGPIPTNGESLLEYKKLQHLNIKKQFGGISVVDKDSLILKFDTKEQPKFIYELSAMFPTKSFQPKEKQVYLLAFDAITTKSSLETGEAKLSCILKQSNSYKDNMIQTISIASKWQTYYVPYKTTIVPNPNEFSMVFQFGYRPQTLLMKNIKFIKFPENIKISDLPKTQIKYAGMKKNAAWRNEANDRIKKIRKGTVELVFTDEDDKPLKDTQINVVLSKHSFPFGAAINADEVLNNPAQYSFFKKTFNTAVFENDTKIKSWHRIKNRERVLNAIEVLRQDGIRLKGHVLVWPGFSYLPKEVEKNKDHPKKVISLIENHVTDIVSKTKGKFSSWDVVNEAYTNKDLQEITGSEQIIYNAFKEVKKLDSSIARFTNEYGIISKGGIDTQKQKWYYDFVKRIDEHTNGLVDGVGIQCHMGTDLTPPTKVLSIIDYYSQLKKDISISEFTMEIDDEEIRYQYTRDFMIAAFSKPNVSEFLFWGYHQDKNNKAAFYNKQGRMTAMGAAFYSLVHKEWKTVENFKTNEKGSYELKGFYGTYEYKLLVNDKIHTGTFNLEEGCDKKIKIKL</sequence>
<dbReference type="SUPFAM" id="SSF51445">
    <property type="entry name" value="(Trans)glycosidases"/>
    <property type="match status" value="1"/>
</dbReference>
<evidence type="ECO:0000256" key="2">
    <source>
        <dbReference type="ARBA" id="ARBA00023277"/>
    </source>
</evidence>
<dbReference type="InterPro" id="IPR001000">
    <property type="entry name" value="GH10_dom"/>
</dbReference>
<protein>
    <recommendedName>
        <fullName evidence="5">GH10 domain-containing protein</fullName>
    </recommendedName>
</protein>
<dbReference type="Pfam" id="PF00331">
    <property type="entry name" value="Glyco_hydro_10"/>
    <property type="match status" value="1"/>
</dbReference>
<evidence type="ECO:0000256" key="1">
    <source>
        <dbReference type="ARBA" id="ARBA00022801"/>
    </source>
</evidence>
<dbReference type="PANTHER" id="PTHR31490">
    <property type="entry name" value="GLYCOSYL HYDROLASE"/>
    <property type="match status" value="1"/>
</dbReference>
<gene>
    <name evidence="6" type="ORF">AXE80_10320</name>
</gene>
<dbReference type="KEGG" id="wfu:AXE80_10320"/>
<dbReference type="RefSeq" id="WP_068826995.1">
    <property type="nucleotide sequence ID" value="NZ_CP014224.1"/>
</dbReference>
<dbReference type="STRING" id="1790137.AXE80_10320"/>
<accession>A0A1B1Y7A2</accession>
<dbReference type="PROSITE" id="PS51760">
    <property type="entry name" value="GH10_2"/>
    <property type="match status" value="1"/>
</dbReference>
<keyword evidence="2" id="KW-0119">Carbohydrate metabolism</keyword>
<keyword evidence="1" id="KW-0378">Hydrolase</keyword>
<dbReference type="AlphaFoldDB" id="A0A1B1Y7A2"/>
<dbReference type="EMBL" id="CP014224">
    <property type="protein sequence ID" value="ANW96645.1"/>
    <property type="molecule type" value="Genomic_DNA"/>
</dbReference>
<dbReference type="InterPro" id="IPR017853">
    <property type="entry name" value="GH"/>
</dbReference>
<organism evidence="6 7">
    <name type="scientific">Wenyingzhuangia fucanilytica</name>
    <dbReference type="NCBI Taxonomy" id="1790137"/>
    <lineage>
        <taxon>Bacteria</taxon>
        <taxon>Pseudomonadati</taxon>
        <taxon>Bacteroidota</taxon>
        <taxon>Flavobacteriia</taxon>
        <taxon>Flavobacteriales</taxon>
        <taxon>Flavobacteriaceae</taxon>
        <taxon>Wenyingzhuangia</taxon>
    </lineage>
</organism>
<dbReference type="GO" id="GO:0004553">
    <property type="term" value="F:hydrolase activity, hydrolyzing O-glycosyl compounds"/>
    <property type="evidence" value="ECO:0007669"/>
    <property type="project" value="InterPro"/>
</dbReference>
<feature type="chain" id="PRO_5008532558" description="GH10 domain-containing protein" evidence="4">
    <location>
        <begin position="21"/>
        <end position="584"/>
    </location>
</feature>
<dbReference type="PANTHER" id="PTHR31490:SF1">
    <property type="entry name" value="ENDO-1,4-BETA-XYLANASE 1"/>
    <property type="match status" value="1"/>
</dbReference>
<evidence type="ECO:0000313" key="6">
    <source>
        <dbReference type="EMBL" id="ANW96645.1"/>
    </source>
</evidence>
<proteinExistence type="predicted"/>
<dbReference type="SMART" id="SM00633">
    <property type="entry name" value="Glyco_10"/>
    <property type="match status" value="1"/>
</dbReference>
<reference evidence="6 7" key="1">
    <citation type="submission" date="2016-02" db="EMBL/GenBank/DDBJ databases">
        <authorList>
            <person name="Wen L."/>
            <person name="He K."/>
            <person name="Yang H."/>
        </authorList>
    </citation>
    <scope>NUCLEOTIDE SEQUENCE [LARGE SCALE GENOMIC DNA]</scope>
    <source>
        <strain evidence="6 7">CZ1127</strain>
    </source>
</reference>
<feature type="domain" description="GH10" evidence="5">
    <location>
        <begin position="230"/>
        <end position="530"/>
    </location>
</feature>
<evidence type="ECO:0000256" key="4">
    <source>
        <dbReference type="SAM" id="SignalP"/>
    </source>
</evidence>
<evidence type="ECO:0000259" key="5">
    <source>
        <dbReference type="PROSITE" id="PS51760"/>
    </source>
</evidence>
<keyword evidence="7" id="KW-1185">Reference proteome</keyword>